<accession>A0A4Z1E064</accession>
<evidence type="ECO:0000313" key="8">
    <source>
        <dbReference type="EMBL" id="TGO05256.1"/>
    </source>
</evidence>
<evidence type="ECO:0000256" key="6">
    <source>
        <dbReference type="SAM" id="Phobius"/>
    </source>
</evidence>
<comment type="subcellular location">
    <subcellularLocation>
        <location evidence="1">Cell membrane</location>
        <topology evidence="1">Multi-pass membrane protein</topology>
    </subcellularLocation>
</comment>
<name>A0A4Z1E064_9MICO</name>
<dbReference type="Pfam" id="PF00664">
    <property type="entry name" value="ABC_membrane"/>
    <property type="match status" value="1"/>
</dbReference>
<organism evidence="8 9">
    <name type="scientific">Serinibacter arcticus</name>
    <dbReference type="NCBI Taxonomy" id="1655435"/>
    <lineage>
        <taxon>Bacteria</taxon>
        <taxon>Bacillati</taxon>
        <taxon>Actinomycetota</taxon>
        <taxon>Actinomycetes</taxon>
        <taxon>Micrococcales</taxon>
        <taxon>Beutenbergiaceae</taxon>
        <taxon>Serinibacter</taxon>
    </lineage>
</organism>
<protein>
    <submittedName>
        <fullName evidence="8">Bifunctional ABC transporter</fullName>
    </submittedName>
</protein>
<comment type="caution">
    <text evidence="8">The sequence shown here is derived from an EMBL/GenBank/DDBJ whole genome shotgun (WGS) entry which is preliminary data.</text>
</comment>
<evidence type="ECO:0000256" key="5">
    <source>
        <dbReference type="SAM" id="MobiDB-lite"/>
    </source>
</evidence>
<dbReference type="InterPro" id="IPR036640">
    <property type="entry name" value="ABC1_TM_sf"/>
</dbReference>
<feature type="transmembrane region" description="Helical" evidence="6">
    <location>
        <begin position="26"/>
        <end position="49"/>
    </location>
</feature>
<dbReference type="OrthoDB" id="4966664at2"/>
<feature type="transmembrane region" description="Helical" evidence="6">
    <location>
        <begin position="161"/>
        <end position="190"/>
    </location>
</feature>
<evidence type="ECO:0000256" key="1">
    <source>
        <dbReference type="ARBA" id="ARBA00004651"/>
    </source>
</evidence>
<feature type="transmembrane region" description="Helical" evidence="6">
    <location>
        <begin position="61"/>
        <end position="79"/>
    </location>
</feature>
<evidence type="ECO:0000256" key="2">
    <source>
        <dbReference type="ARBA" id="ARBA00022692"/>
    </source>
</evidence>
<dbReference type="Gene3D" id="1.20.1560.10">
    <property type="entry name" value="ABC transporter type 1, transmembrane domain"/>
    <property type="match status" value="1"/>
</dbReference>
<evidence type="ECO:0000259" key="7">
    <source>
        <dbReference type="PROSITE" id="PS50929"/>
    </source>
</evidence>
<dbReference type="PANTHER" id="PTHR43394">
    <property type="entry name" value="ATP-DEPENDENT PERMEASE MDL1, MITOCHONDRIAL"/>
    <property type="match status" value="1"/>
</dbReference>
<feature type="transmembrane region" description="Helical" evidence="6">
    <location>
        <begin position="289"/>
        <end position="314"/>
    </location>
</feature>
<feature type="transmembrane region" description="Helical" evidence="6">
    <location>
        <begin position="210"/>
        <end position="237"/>
    </location>
</feature>
<dbReference type="SUPFAM" id="SSF52540">
    <property type="entry name" value="P-loop containing nucleoside triphosphate hydrolases"/>
    <property type="match status" value="1"/>
</dbReference>
<feature type="domain" description="ABC transmembrane type-1" evidence="7">
    <location>
        <begin position="26"/>
        <end position="320"/>
    </location>
</feature>
<evidence type="ECO:0000313" key="9">
    <source>
        <dbReference type="Proteomes" id="UP000297318"/>
    </source>
</evidence>
<dbReference type="EMBL" id="RHPJ01000002">
    <property type="protein sequence ID" value="TGO05256.1"/>
    <property type="molecule type" value="Genomic_DNA"/>
</dbReference>
<dbReference type="InterPro" id="IPR039421">
    <property type="entry name" value="Type_1_exporter"/>
</dbReference>
<dbReference type="InterPro" id="IPR027417">
    <property type="entry name" value="P-loop_NTPase"/>
</dbReference>
<sequence>MTPPPTARTLLRGVLTGGGRRRGATVAALGLTGHQVAEILVPVVIGVVIDAAVTDSEVGSLVLWLGVLTAVFLVLTFSWRAGFVTGTAAFQSAEHELRQRIVATVVDGGARADEAGDARDGAPASPGSAAPGAGTVHSLATSDAAAVAGVIWLLGEQVAAFAALLTAAVTLTLISPPLALAVALGIPLAWVLNRLSHPLERRTREAQRSAAGAASLAADLVAGLRVIAGLGAAAAGARRYRSASAQLRTARISAARAESAFTAASEVLAGLLVAVVGVAAGWLTLRGDLSIGALVAVVGVVQTLQYPISTVGMLGPSLAQKRASATRIAEALSGASSTSAVGTTEHHAPPADGDHLEIAAGDAVVRLEPGALVGLATTPELAQRVSDVLGHRVTARPGEAHLGGADLAALGAAVREHVHAPPRAAHLFRGTLAAAVAAPAPRETDALDARITGATLLDDVVASLPGGRTGDLAAGGANVSGGQRDRIALARALHREEAYLVLHEPLTAVDSVTEAAIAAALPTLLRSPTGRPRGVLLITDSPVLLRACTSVVRA</sequence>
<gene>
    <name evidence="8" type="ORF">SERN_1260</name>
</gene>
<dbReference type="GO" id="GO:0015421">
    <property type="term" value="F:ABC-type oligopeptide transporter activity"/>
    <property type="evidence" value="ECO:0007669"/>
    <property type="project" value="TreeGrafter"/>
</dbReference>
<keyword evidence="3 6" id="KW-1133">Transmembrane helix</keyword>
<dbReference type="SUPFAM" id="SSF90123">
    <property type="entry name" value="ABC transporter transmembrane region"/>
    <property type="match status" value="1"/>
</dbReference>
<dbReference type="GO" id="GO:0005886">
    <property type="term" value="C:plasma membrane"/>
    <property type="evidence" value="ECO:0007669"/>
    <property type="project" value="UniProtKB-SubCell"/>
</dbReference>
<dbReference type="RefSeq" id="WP_135849288.1">
    <property type="nucleotide sequence ID" value="NZ_RHPJ01000002.1"/>
</dbReference>
<dbReference type="Gene3D" id="3.40.50.300">
    <property type="entry name" value="P-loop containing nucleotide triphosphate hydrolases"/>
    <property type="match status" value="1"/>
</dbReference>
<reference evidence="8 9" key="1">
    <citation type="submission" date="2018-11" db="EMBL/GenBank/DDBJ databases">
        <title>Complete genome sequencing of the Actinobacteria Serinibacter sp. K3-2.</title>
        <authorList>
            <person name="Rakitin A.L."/>
            <person name="Beletsky A.V."/>
            <person name="Mardanov A.V."/>
            <person name="Ravin N.V."/>
            <person name="Gromova A.S."/>
            <person name="Filippova S.N."/>
            <person name="Gal'Chenko V.F."/>
        </authorList>
    </citation>
    <scope>NUCLEOTIDE SEQUENCE [LARGE SCALE GENOMIC DNA]</scope>
    <source>
        <strain evidence="8 9">K3-2</strain>
    </source>
</reference>
<evidence type="ECO:0000256" key="3">
    <source>
        <dbReference type="ARBA" id="ARBA00022989"/>
    </source>
</evidence>
<dbReference type="AlphaFoldDB" id="A0A4Z1E064"/>
<keyword evidence="9" id="KW-1185">Reference proteome</keyword>
<dbReference type="InterPro" id="IPR011527">
    <property type="entry name" value="ABC1_TM_dom"/>
</dbReference>
<proteinExistence type="predicted"/>
<evidence type="ECO:0000256" key="4">
    <source>
        <dbReference type="ARBA" id="ARBA00023136"/>
    </source>
</evidence>
<dbReference type="Proteomes" id="UP000297318">
    <property type="component" value="Unassembled WGS sequence"/>
</dbReference>
<feature type="compositionally biased region" description="Low complexity" evidence="5">
    <location>
        <begin position="121"/>
        <end position="133"/>
    </location>
</feature>
<keyword evidence="2 6" id="KW-0812">Transmembrane</keyword>
<feature type="region of interest" description="Disordered" evidence="5">
    <location>
        <begin position="114"/>
        <end position="133"/>
    </location>
</feature>
<feature type="transmembrane region" description="Helical" evidence="6">
    <location>
        <begin position="258"/>
        <end position="283"/>
    </location>
</feature>
<dbReference type="PANTHER" id="PTHR43394:SF1">
    <property type="entry name" value="ATP-BINDING CASSETTE SUB-FAMILY B MEMBER 10, MITOCHONDRIAL"/>
    <property type="match status" value="1"/>
</dbReference>
<dbReference type="GO" id="GO:0005524">
    <property type="term" value="F:ATP binding"/>
    <property type="evidence" value="ECO:0007669"/>
    <property type="project" value="InterPro"/>
</dbReference>
<keyword evidence="4 6" id="KW-0472">Membrane</keyword>
<dbReference type="PROSITE" id="PS50929">
    <property type="entry name" value="ABC_TM1F"/>
    <property type="match status" value="1"/>
</dbReference>